<comment type="similarity">
    <text evidence="1">Belongs to the small GTPase superfamily. Rab family.</text>
</comment>
<dbReference type="SMART" id="SM00173">
    <property type="entry name" value="RAS"/>
    <property type="match status" value="1"/>
</dbReference>
<accession>A0A8S4EXU6</accession>
<dbReference type="PROSITE" id="PS51421">
    <property type="entry name" value="RAS"/>
    <property type="match status" value="1"/>
</dbReference>
<dbReference type="InterPro" id="IPR027417">
    <property type="entry name" value="P-loop_NTPase"/>
</dbReference>
<evidence type="ECO:0000313" key="3">
    <source>
        <dbReference type="EMBL" id="CAG9120175.1"/>
    </source>
</evidence>
<dbReference type="GO" id="GO:0005525">
    <property type="term" value="F:GTP binding"/>
    <property type="evidence" value="ECO:0007669"/>
    <property type="project" value="InterPro"/>
</dbReference>
<dbReference type="PANTHER" id="PTHR47978">
    <property type="match status" value="1"/>
</dbReference>
<keyword evidence="4" id="KW-1185">Reference proteome</keyword>
<gene>
    <name evidence="3" type="ORF">PLXY2_LOCUS7121</name>
</gene>
<dbReference type="InterPro" id="IPR005225">
    <property type="entry name" value="Small_GTP-bd"/>
</dbReference>
<protein>
    <submittedName>
        <fullName evidence="3">(diamondback moth) hypothetical protein</fullName>
    </submittedName>
</protein>
<dbReference type="InterPro" id="IPR001806">
    <property type="entry name" value="Small_GTPase"/>
</dbReference>
<dbReference type="AlphaFoldDB" id="A0A8S4EXU6"/>
<dbReference type="SUPFAM" id="SSF52540">
    <property type="entry name" value="P-loop containing nucleoside triphosphate hydrolases"/>
    <property type="match status" value="1"/>
</dbReference>
<dbReference type="PRINTS" id="PR00449">
    <property type="entry name" value="RASTRNSFRMNG"/>
</dbReference>
<evidence type="ECO:0000313" key="4">
    <source>
        <dbReference type="Proteomes" id="UP000653454"/>
    </source>
</evidence>
<organism evidence="3 4">
    <name type="scientific">Plutella xylostella</name>
    <name type="common">Diamondback moth</name>
    <name type="synonym">Plutella maculipennis</name>
    <dbReference type="NCBI Taxonomy" id="51655"/>
    <lineage>
        <taxon>Eukaryota</taxon>
        <taxon>Metazoa</taxon>
        <taxon>Ecdysozoa</taxon>
        <taxon>Arthropoda</taxon>
        <taxon>Hexapoda</taxon>
        <taxon>Insecta</taxon>
        <taxon>Pterygota</taxon>
        <taxon>Neoptera</taxon>
        <taxon>Endopterygota</taxon>
        <taxon>Lepidoptera</taxon>
        <taxon>Glossata</taxon>
        <taxon>Ditrysia</taxon>
        <taxon>Yponomeutoidea</taxon>
        <taxon>Plutellidae</taxon>
        <taxon>Plutella</taxon>
    </lineage>
</organism>
<dbReference type="FunFam" id="3.40.50.300:FF:001329">
    <property type="entry name" value="Small GTP-binding protein, putative"/>
    <property type="match status" value="1"/>
</dbReference>
<dbReference type="Pfam" id="PF00071">
    <property type="entry name" value="Ras"/>
    <property type="match status" value="1"/>
</dbReference>
<dbReference type="GO" id="GO:0003924">
    <property type="term" value="F:GTPase activity"/>
    <property type="evidence" value="ECO:0007669"/>
    <property type="project" value="InterPro"/>
</dbReference>
<dbReference type="NCBIfam" id="TIGR00231">
    <property type="entry name" value="small_GTP"/>
    <property type="match status" value="1"/>
</dbReference>
<keyword evidence="2" id="KW-0547">Nucleotide-binding</keyword>
<dbReference type="EMBL" id="CAJHNJ030000023">
    <property type="protein sequence ID" value="CAG9120175.1"/>
    <property type="molecule type" value="Genomic_DNA"/>
</dbReference>
<evidence type="ECO:0000256" key="2">
    <source>
        <dbReference type="ARBA" id="ARBA00022741"/>
    </source>
</evidence>
<name>A0A8S4EXU6_PLUXY</name>
<evidence type="ECO:0000256" key="1">
    <source>
        <dbReference type="ARBA" id="ARBA00006270"/>
    </source>
</evidence>
<dbReference type="PROSITE" id="PS51419">
    <property type="entry name" value="RAB"/>
    <property type="match status" value="1"/>
</dbReference>
<dbReference type="SMART" id="SM00175">
    <property type="entry name" value="RAB"/>
    <property type="match status" value="1"/>
</dbReference>
<dbReference type="Proteomes" id="UP000653454">
    <property type="component" value="Unassembled WGS sequence"/>
</dbReference>
<dbReference type="Gene3D" id="3.40.50.300">
    <property type="entry name" value="P-loop containing nucleotide triphosphate hydrolases"/>
    <property type="match status" value="1"/>
</dbReference>
<dbReference type="SMART" id="SM00174">
    <property type="entry name" value="RHO"/>
    <property type="match status" value="1"/>
</dbReference>
<proteinExistence type="inferred from homology"/>
<comment type="caution">
    <text evidence="3">The sequence shown here is derived from an EMBL/GenBank/DDBJ whole genome shotgun (WGS) entry which is preliminary data.</text>
</comment>
<reference evidence="3" key="1">
    <citation type="submission" date="2020-11" db="EMBL/GenBank/DDBJ databases">
        <authorList>
            <person name="Whiteford S."/>
        </authorList>
    </citation>
    <scope>NUCLEOTIDE SEQUENCE</scope>
</reference>
<sequence>MTSPLPLQLAYFDSYVGNLSFLTDNHISDTIHQRIPKHSSLHSTLSDFKSVDQSYRQSPRICTIRHHWQDALVEDFCLLALRNGNLAHMGQANSAEKQSAKLLVRRTCGEAPQLVEESRRRSLFRELTFFLMFRQWDLYVRDLSRVTPRCDFKIVLLGSEHVGKTSLVLRFVNCRFNHGIPYQNTIGAAFCAKTLQSNGKDFTVGIWDTAGSERYEAMTRMYYRGAHAAIVCYEPGSLASWTRTRYWLQELKTVEENCKIYLCGTKRDLLDSGAVTRAVDEDIVATYCQELHGHFLTSSKTGESVDELFQKIVDDCAADLHLMRAVEEQRLQLQKEELAYKSKNKEYCLC</sequence>